<organism evidence="1 2">
    <name type="scientific">Arthrobacter citreus</name>
    <dbReference type="NCBI Taxonomy" id="1670"/>
    <lineage>
        <taxon>Bacteria</taxon>
        <taxon>Bacillati</taxon>
        <taxon>Actinomycetota</taxon>
        <taxon>Actinomycetes</taxon>
        <taxon>Micrococcales</taxon>
        <taxon>Micrococcaceae</taxon>
        <taxon>Arthrobacter</taxon>
    </lineage>
</organism>
<dbReference type="EMBL" id="CP151657">
    <property type="protein sequence ID" value="WZP17388.1"/>
    <property type="molecule type" value="Genomic_DNA"/>
</dbReference>
<accession>A0ABZ3A1F8</accession>
<proteinExistence type="predicted"/>
<dbReference type="RefSeq" id="WP_342024986.1">
    <property type="nucleotide sequence ID" value="NZ_CP151657.1"/>
</dbReference>
<keyword evidence="2" id="KW-1185">Reference proteome</keyword>
<reference evidence="1 2" key="1">
    <citation type="submission" date="2024-04" db="EMBL/GenBank/DDBJ databases">
        <title>Arthrobacter sp. from Plains bison fecal sample.</title>
        <authorList>
            <person name="Ruzzini A."/>
        </authorList>
    </citation>
    <scope>NUCLEOTIDE SEQUENCE [LARGE SCALE GENOMIC DNA]</scope>
    <source>
        <strain evidence="1 2">EINP1</strain>
    </source>
</reference>
<protein>
    <submittedName>
        <fullName evidence="1">Uncharacterized protein</fullName>
    </submittedName>
</protein>
<dbReference type="Proteomes" id="UP001448858">
    <property type="component" value="Chromosome"/>
</dbReference>
<sequence length="183" mass="20572">MNTPPEHLQSLDPHPRAIVEFLSAVLAEPWPSMSNQFCTYFEHLGCELKPADDHNDDDVLLGVTRGSFVTRRITTKNASWIATDGSLFSLNFFAYENERDVVAAVKAGYDGIRTGLIRLFGLPLDERLSLHDNRSAVWLVRDTEIELYAHIALAPVLQVGISHKDRNAVYESRLARLPDRPTS</sequence>
<evidence type="ECO:0000313" key="1">
    <source>
        <dbReference type="EMBL" id="WZP17388.1"/>
    </source>
</evidence>
<name>A0ABZ3A1F8_9MICC</name>
<evidence type="ECO:0000313" key="2">
    <source>
        <dbReference type="Proteomes" id="UP001448858"/>
    </source>
</evidence>
<gene>
    <name evidence="1" type="ORF">AAE021_07480</name>
</gene>